<gene>
    <name evidence="2" type="ORF">WG617_02065</name>
</gene>
<feature type="transmembrane region" description="Helical" evidence="1">
    <location>
        <begin position="122"/>
        <end position="145"/>
    </location>
</feature>
<protein>
    <submittedName>
        <fullName evidence="2">Uncharacterized protein</fullName>
    </submittedName>
</protein>
<evidence type="ECO:0000313" key="3">
    <source>
        <dbReference type="Proteomes" id="UP001477443"/>
    </source>
</evidence>
<accession>A0ABZ2RP57</accession>
<evidence type="ECO:0000256" key="1">
    <source>
        <dbReference type="SAM" id="Phobius"/>
    </source>
</evidence>
<dbReference type="Proteomes" id="UP001477443">
    <property type="component" value="Chromosome"/>
</dbReference>
<keyword evidence="1" id="KW-0472">Membrane</keyword>
<proteinExistence type="predicted"/>
<feature type="transmembrane region" description="Helical" evidence="1">
    <location>
        <begin position="37"/>
        <end position="55"/>
    </location>
</feature>
<reference evidence="2" key="1">
    <citation type="submission" date="2024-03" db="EMBL/GenBank/DDBJ databases">
        <title>Complete genome sequence of Mycoplasma felifaucium Z921 isolated from the trachea of a cheetah.</title>
        <authorList>
            <person name="Spergser J."/>
        </authorList>
    </citation>
    <scope>NUCLEOTIDE SEQUENCE [LARGE SCALE GENOMIC DNA]</scope>
    <source>
        <strain evidence="2">Z921</strain>
    </source>
</reference>
<feature type="transmembrane region" description="Helical" evidence="1">
    <location>
        <begin position="186"/>
        <end position="204"/>
    </location>
</feature>
<feature type="transmembrane region" description="Helical" evidence="1">
    <location>
        <begin position="67"/>
        <end position="93"/>
    </location>
</feature>
<name>A0ABZ2RP57_9BACT</name>
<feature type="transmembrane region" description="Helical" evidence="1">
    <location>
        <begin position="210"/>
        <end position="229"/>
    </location>
</feature>
<keyword evidence="1" id="KW-1133">Transmembrane helix</keyword>
<organism evidence="2 3">
    <name type="scientific">Mycoplasmopsis felifaucium</name>
    <dbReference type="NCBI Taxonomy" id="35768"/>
    <lineage>
        <taxon>Bacteria</taxon>
        <taxon>Bacillati</taxon>
        <taxon>Mycoplasmatota</taxon>
        <taxon>Mycoplasmoidales</taxon>
        <taxon>Metamycoplasmataceae</taxon>
        <taxon>Mycoplasmopsis</taxon>
    </lineage>
</organism>
<dbReference type="RefSeq" id="WP_338822346.1">
    <property type="nucleotide sequence ID" value="NZ_CP148067.1"/>
</dbReference>
<keyword evidence="3" id="KW-1185">Reference proteome</keyword>
<keyword evidence="1" id="KW-0812">Transmembrane</keyword>
<sequence>MKLSGHKIDKNLNIKNVELKKDNEVVADVKMSVPAEIIKFIVLIFTSVFFIMLQYGNLAKSDLLREIYLYSFGLVFGDLMILVLIGSYLTLFIRWASPWFKKHYLKWFFTYLRVDYWTFRKALISFIWLNLFAIAIIYHSVLMFMRIDMHSTFISTNQIKYIYVDGWYKSFTVDGRIANENILPHAYLNVGIYLDSILNLLYVISFSPYLAWAIVLMIIAFSWMFLVTLNPKEYFKNLLPKKYTMAYIERYLQKRNFIFYYTEQVKLLFTFYKKCAYILDIDTYKVKFSYLLKQINKNAELLIKNVSLAKFFNTKKSQNTIKTDEDINFILENNTIKYDSDPDLIIAAPNPDSLLIKVKKSNNEYITFEPSREITLKDFETQEVKMFDENNQENFDIVSASEAVLLQNNKITAINSAIEIKNNLPILTDENKFDFSEEENINSTNEADEFAFSVDTNEIDTSEDFLALSAPKNENIIASNEIISNEFKNEDISNGVAFDVDTIDIDLNENNNEPSFIVDTTEITLDIADAKNNEEFINNDLTTIAQKEDILTIKEPQLQADTKQHSFDFTFDTSTIIIYENDSKTDESENNDWISPILSDRK</sequence>
<evidence type="ECO:0000313" key="2">
    <source>
        <dbReference type="EMBL" id="WXL28800.1"/>
    </source>
</evidence>
<dbReference type="EMBL" id="CP148067">
    <property type="protein sequence ID" value="WXL28800.1"/>
    <property type="molecule type" value="Genomic_DNA"/>
</dbReference>